<evidence type="ECO:0000313" key="3">
    <source>
        <dbReference type="EMBL" id="TDR20692.1"/>
    </source>
</evidence>
<dbReference type="Gene3D" id="1.10.10.60">
    <property type="entry name" value="Homeodomain-like"/>
    <property type="match status" value="1"/>
</dbReference>
<dbReference type="SUPFAM" id="SSF46689">
    <property type="entry name" value="Homeodomain-like"/>
    <property type="match status" value="1"/>
</dbReference>
<feature type="region of interest" description="Disordered" evidence="2">
    <location>
        <begin position="56"/>
        <end position="80"/>
    </location>
</feature>
<dbReference type="AlphaFoldDB" id="A0A4R6XM18"/>
<dbReference type="GO" id="GO:0006313">
    <property type="term" value="P:DNA transposition"/>
    <property type="evidence" value="ECO:0007669"/>
    <property type="project" value="InterPro"/>
</dbReference>
<evidence type="ECO:0000313" key="4">
    <source>
        <dbReference type="Proteomes" id="UP000295724"/>
    </source>
</evidence>
<dbReference type="PANTHER" id="PTHR33215:SF13">
    <property type="entry name" value="PROTEIN DISTAL ANTENNA"/>
    <property type="match status" value="1"/>
</dbReference>
<dbReference type="InterPro" id="IPR002514">
    <property type="entry name" value="Transposase_8"/>
</dbReference>
<sequence>MTSKRKPYKTYTREFKLEAVRLMDESDRPSSEIATQLGIRLNQLYKWKEQLEAKGDEALSGKKGRPLKENQSETSKLREENKRLREEVEILKKAAVYFAKELK</sequence>
<gene>
    <name evidence="3" type="ORF">C8D91_1669</name>
</gene>
<dbReference type="InterPro" id="IPR051839">
    <property type="entry name" value="RD_transcriptional_regulator"/>
</dbReference>
<dbReference type="InterPro" id="IPR009057">
    <property type="entry name" value="Homeodomain-like_sf"/>
</dbReference>
<proteinExistence type="inferred from homology"/>
<accession>A0A4R6XM18</accession>
<organism evidence="3 4">
    <name type="scientific">Marinicella litoralis</name>
    <dbReference type="NCBI Taxonomy" id="644220"/>
    <lineage>
        <taxon>Bacteria</taxon>
        <taxon>Pseudomonadati</taxon>
        <taxon>Pseudomonadota</taxon>
        <taxon>Gammaproteobacteria</taxon>
        <taxon>Lysobacterales</taxon>
        <taxon>Marinicellaceae</taxon>
        <taxon>Marinicella</taxon>
    </lineage>
</organism>
<comment type="caution">
    <text evidence="3">The sequence shown here is derived from an EMBL/GenBank/DDBJ whole genome shotgun (WGS) entry which is preliminary data.</text>
</comment>
<name>A0A4R6XM18_9GAMM</name>
<dbReference type="Pfam" id="PF01527">
    <property type="entry name" value="HTH_Tnp_1"/>
    <property type="match status" value="1"/>
</dbReference>
<protein>
    <submittedName>
        <fullName evidence="3">Transposase</fullName>
    </submittedName>
</protein>
<dbReference type="EMBL" id="SNZB01000003">
    <property type="protein sequence ID" value="TDR20692.1"/>
    <property type="molecule type" value="Genomic_DNA"/>
</dbReference>
<reference evidence="3 4" key="1">
    <citation type="submission" date="2019-03" db="EMBL/GenBank/DDBJ databases">
        <title>Genomic Encyclopedia of Type Strains, Phase IV (KMG-IV): sequencing the most valuable type-strain genomes for metagenomic binning, comparative biology and taxonomic classification.</title>
        <authorList>
            <person name="Goeker M."/>
        </authorList>
    </citation>
    <scope>NUCLEOTIDE SEQUENCE [LARGE SCALE GENOMIC DNA]</scope>
    <source>
        <strain evidence="3 4">DSM 25488</strain>
    </source>
</reference>
<keyword evidence="4" id="KW-1185">Reference proteome</keyword>
<evidence type="ECO:0000256" key="1">
    <source>
        <dbReference type="ARBA" id="ARBA00009964"/>
    </source>
</evidence>
<dbReference type="PANTHER" id="PTHR33215">
    <property type="entry name" value="PROTEIN DISTAL ANTENNA"/>
    <property type="match status" value="1"/>
</dbReference>
<dbReference type="RefSeq" id="WP_099018522.1">
    <property type="nucleotide sequence ID" value="NZ_NIHB01000001.1"/>
</dbReference>
<dbReference type="OrthoDB" id="9810995at2"/>
<dbReference type="GO" id="GO:0004803">
    <property type="term" value="F:transposase activity"/>
    <property type="evidence" value="ECO:0007669"/>
    <property type="project" value="InterPro"/>
</dbReference>
<dbReference type="GO" id="GO:0003677">
    <property type="term" value="F:DNA binding"/>
    <property type="evidence" value="ECO:0007669"/>
    <property type="project" value="InterPro"/>
</dbReference>
<dbReference type="Proteomes" id="UP000295724">
    <property type="component" value="Unassembled WGS sequence"/>
</dbReference>
<evidence type="ECO:0000256" key="2">
    <source>
        <dbReference type="SAM" id="MobiDB-lite"/>
    </source>
</evidence>
<comment type="similarity">
    <text evidence="1">Belongs to the transposase 8 family.</text>
</comment>